<keyword evidence="6" id="KW-0812">Transmembrane</keyword>
<keyword evidence="12" id="KW-1185">Reference proteome</keyword>
<organism evidence="11 12">
    <name type="scientific">Methylomarinovum tepidoasis</name>
    <dbReference type="NCBI Taxonomy" id="2840183"/>
    <lineage>
        <taxon>Bacteria</taxon>
        <taxon>Pseudomonadati</taxon>
        <taxon>Pseudomonadota</taxon>
        <taxon>Gammaproteobacteria</taxon>
        <taxon>Methylococcales</taxon>
        <taxon>Methylothermaceae</taxon>
        <taxon>Methylomarinovum</taxon>
    </lineage>
</organism>
<dbReference type="GO" id="GO:0009306">
    <property type="term" value="P:protein secretion"/>
    <property type="evidence" value="ECO:0007669"/>
    <property type="project" value="InterPro"/>
</dbReference>
<evidence type="ECO:0000256" key="2">
    <source>
        <dbReference type="ARBA" id="ARBA00007246"/>
    </source>
</evidence>
<dbReference type="PANTHER" id="PTHR38831">
    <property type="entry name" value="TYPE II SECRETION SYSTEM PROTEIN K"/>
    <property type="match status" value="1"/>
</dbReference>
<dbReference type="InterPro" id="IPR038072">
    <property type="entry name" value="GspK_central_sf"/>
</dbReference>
<dbReference type="KEGG" id="meiy:MIN45_P1915"/>
<evidence type="ECO:0000256" key="3">
    <source>
        <dbReference type="ARBA" id="ARBA00022448"/>
    </source>
</evidence>
<comment type="subcellular location">
    <subcellularLocation>
        <location evidence="1">Cell inner membrane</location>
    </subcellularLocation>
</comment>
<evidence type="ECO:0000256" key="7">
    <source>
        <dbReference type="ARBA" id="ARBA00022927"/>
    </source>
</evidence>
<keyword evidence="8" id="KW-1133">Transmembrane helix</keyword>
<protein>
    <submittedName>
        <fullName evidence="11">General secretion pathway protein K</fullName>
    </submittedName>
</protein>
<dbReference type="SUPFAM" id="SSF158544">
    <property type="entry name" value="GspK insert domain-like"/>
    <property type="match status" value="1"/>
</dbReference>
<feature type="domain" description="T2SS protein K first SAM-like" evidence="10">
    <location>
        <begin position="99"/>
        <end position="187"/>
    </location>
</feature>
<dbReference type="GO" id="GO:0005886">
    <property type="term" value="C:plasma membrane"/>
    <property type="evidence" value="ECO:0007669"/>
    <property type="project" value="UniProtKB-SubCell"/>
</dbReference>
<dbReference type="InterPro" id="IPR049031">
    <property type="entry name" value="T2SSK_SAM-like_1st"/>
</dbReference>
<dbReference type="EMBL" id="AP024718">
    <property type="protein sequence ID" value="BCX89542.1"/>
    <property type="molecule type" value="Genomic_DNA"/>
</dbReference>
<evidence type="ECO:0000313" key="11">
    <source>
        <dbReference type="EMBL" id="BCX89542.1"/>
    </source>
</evidence>
<dbReference type="PANTHER" id="PTHR38831:SF2">
    <property type="entry name" value="TYPE II SECRETION SYSTEM PROTEIN K"/>
    <property type="match status" value="1"/>
</dbReference>
<evidence type="ECO:0000313" key="12">
    <source>
        <dbReference type="Proteomes" id="UP001321450"/>
    </source>
</evidence>
<evidence type="ECO:0000256" key="1">
    <source>
        <dbReference type="ARBA" id="ARBA00004533"/>
    </source>
</evidence>
<keyword evidence="7" id="KW-0653">Protein transport</keyword>
<evidence type="ECO:0000256" key="6">
    <source>
        <dbReference type="ARBA" id="ARBA00022692"/>
    </source>
</evidence>
<keyword evidence="4" id="KW-1003">Cell membrane</keyword>
<proteinExistence type="inferred from homology"/>
<evidence type="ECO:0000256" key="5">
    <source>
        <dbReference type="ARBA" id="ARBA00022519"/>
    </source>
</evidence>
<keyword evidence="3" id="KW-0813">Transport</keyword>
<name>A0AAU9CPH0_9GAMM</name>
<comment type="similarity">
    <text evidence="2">Belongs to the GSP K family.</text>
</comment>
<keyword evidence="5" id="KW-0997">Cell inner membrane</keyword>
<dbReference type="Pfam" id="PF21687">
    <property type="entry name" value="T2SSK_1st"/>
    <property type="match status" value="1"/>
</dbReference>
<evidence type="ECO:0000256" key="9">
    <source>
        <dbReference type="ARBA" id="ARBA00023136"/>
    </source>
</evidence>
<dbReference type="InterPro" id="IPR005628">
    <property type="entry name" value="GspK"/>
</dbReference>
<evidence type="ECO:0000259" key="10">
    <source>
        <dbReference type="Pfam" id="PF21687"/>
    </source>
</evidence>
<reference evidence="12" key="1">
    <citation type="journal article" date="2024" name="Int. J. Syst. Evol. Microbiol.">
        <title>Methylomarinovum tepidoasis sp. nov., a moderately thermophilic methanotroph of the family Methylothermaceae isolated from a deep-sea hydrothermal field.</title>
        <authorList>
            <person name="Hirayama H."/>
            <person name="Takaki Y."/>
            <person name="Abe M."/>
            <person name="Miyazaki M."/>
            <person name="Uematsu K."/>
            <person name="Matsui Y."/>
            <person name="Takai K."/>
        </authorList>
    </citation>
    <scope>NUCLEOTIDE SEQUENCE [LARGE SCALE GENOMIC DNA]</scope>
    <source>
        <strain evidence="12">IN45</strain>
    </source>
</reference>
<gene>
    <name evidence="11" type="ORF">MIN45_P1915</name>
</gene>
<dbReference type="RefSeq" id="WP_286291909.1">
    <property type="nucleotide sequence ID" value="NZ_AP024718.1"/>
</dbReference>
<dbReference type="Proteomes" id="UP001321450">
    <property type="component" value="Chromosome"/>
</dbReference>
<accession>A0AAU9CPH0</accession>
<dbReference type="AlphaFoldDB" id="A0AAU9CPH0"/>
<dbReference type="Gene3D" id="1.10.40.60">
    <property type="entry name" value="EpsJ-like"/>
    <property type="match status" value="1"/>
</dbReference>
<evidence type="ECO:0000256" key="8">
    <source>
        <dbReference type="ARBA" id="ARBA00022989"/>
    </source>
</evidence>
<evidence type="ECO:0000256" key="4">
    <source>
        <dbReference type="ARBA" id="ARBA00022475"/>
    </source>
</evidence>
<keyword evidence="9" id="KW-0472">Membrane</keyword>
<sequence>MRQHGVALVVVLWVVALLSLLAASFGLGVRREARLAGYHVQLPHWRAVAEAAIHYAAYRLKLADPQLRWRAEGNVYDWRWDGVPVKLRLADESGKVDLNQAPALLLQTALKLAGADERQAVALADAILDWRDGDDDTHPHGAEADAYAVAGLDYGPANRPFRAVEEVGMVLGMTPDLTRALLPWVTIHSHRNGIDPFSAPPALLRALPGIDPQAVETFLQGRREGGNPPFPAIPGIPIHRGQSQVVSMQLRVGEGYALQAAVRIGPGRLDYLEWQEVPLADALFAAAEDDNVVVKE</sequence>